<reference evidence="3" key="1">
    <citation type="submission" date="2016-06" db="EMBL/GenBank/DDBJ databases">
        <title>Parallel loss of symbiosis genes in relatives of nitrogen-fixing non-legume Parasponia.</title>
        <authorList>
            <person name="Van Velzen R."/>
            <person name="Holmer R."/>
            <person name="Bu F."/>
            <person name="Rutten L."/>
            <person name="Van Zeijl A."/>
            <person name="Liu W."/>
            <person name="Santuari L."/>
            <person name="Cao Q."/>
            <person name="Sharma T."/>
            <person name="Shen D."/>
            <person name="Roswanjaya Y."/>
            <person name="Wardhani T."/>
            <person name="Kalhor M.S."/>
            <person name="Jansen J."/>
            <person name="Van den Hoogen J."/>
            <person name="Gungor B."/>
            <person name="Hartog M."/>
            <person name="Hontelez J."/>
            <person name="Verver J."/>
            <person name="Yang W.-C."/>
            <person name="Schijlen E."/>
            <person name="Repin R."/>
            <person name="Schilthuizen M."/>
            <person name="Schranz E."/>
            <person name="Heidstra R."/>
            <person name="Miyata K."/>
            <person name="Fedorova E."/>
            <person name="Kohlen W."/>
            <person name="Bisseling T."/>
            <person name="Smit S."/>
            <person name="Geurts R."/>
        </authorList>
    </citation>
    <scope>NUCLEOTIDE SEQUENCE [LARGE SCALE GENOMIC DNA]</scope>
    <source>
        <strain evidence="3">cv. WU1-14</strain>
    </source>
</reference>
<feature type="domain" description="DUF4216" evidence="1">
    <location>
        <begin position="87"/>
        <end position="152"/>
    </location>
</feature>
<feature type="non-terminal residue" evidence="2">
    <location>
        <position position="189"/>
    </location>
</feature>
<comment type="caution">
    <text evidence="2">The sequence shown here is derived from an EMBL/GenBank/DDBJ whole genome shotgun (WGS) entry which is preliminary data.</text>
</comment>
<sequence>MNKATHNLSDTLKWISRGPSLDIIKYNAYQVNSVHFCTRDRDNIRTTQNSGVSIVATTIQFSSSKDKNPIEGDMVYYGVIEEIWELYFVTFLFPMFMCQWVESNHGVREDELGFTLVDLNWIGHKNDPFILATQAKQVFYVNDPLDARWSIVLATKPKEYQNLGVKDENEILVAHKIFSKGVSVEALIE</sequence>
<proteinExistence type="predicted"/>
<dbReference type="PANTHER" id="PTHR48258:SF9">
    <property type="entry name" value="OS01G0348150 PROTEIN"/>
    <property type="match status" value="1"/>
</dbReference>
<dbReference type="Pfam" id="PF13952">
    <property type="entry name" value="DUF4216"/>
    <property type="match status" value="1"/>
</dbReference>
<name>A0A2P5E1X0_PARAD</name>
<evidence type="ECO:0000313" key="2">
    <source>
        <dbReference type="EMBL" id="PON79531.1"/>
    </source>
</evidence>
<gene>
    <name evidence="2" type="ORF">PanWU01x14_012660</name>
</gene>
<dbReference type="InterPro" id="IPR025312">
    <property type="entry name" value="DUF4216"/>
</dbReference>
<organism evidence="2 3">
    <name type="scientific">Parasponia andersonii</name>
    <name type="common">Sponia andersonii</name>
    <dbReference type="NCBI Taxonomy" id="3476"/>
    <lineage>
        <taxon>Eukaryota</taxon>
        <taxon>Viridiplantae</taxon>
        <taxon>Streptophyta</taxon>
        <taxon>Embryophyta</taxon>
        <taxon>Tracheophyta</taxon>
        <taxon>Spermatophyta</taxon>
        <taxon>Magnoliopsida</taxon>
        <taxon>eudicotyledons</taxon>
        <taxon>Gunneridae</taxon>
        <taxon>Pentapetalae</taxon>
        <taxon>rosids</taxon>
        <taxon>fabids</taxon>
        <taxon>Rosales</taxon>
        <taxon>Cannabaceae</taxon>
        <taxon>Parasponia</taxon>
    </lineage>
</organism>
<protein>
    <recommendedName>
        <fullName evidence="1">DUF4216 domain-containing protein</fullName>
    </recommendedName>
</protein>
<accession>A0A2P5E1X0</accession>
<keyword evidence="3" id="KW-1185">Reference proteome</keyword>
<dbReference type="OrthoDB" id="1936304at2759"/>
<dbReference type="EMBL" id="JXTB01000004">
    <property type="protein sequence ID" value="PON79531.1"/>
    <property type="molecule type" value="Genomic_DNA"/>
</dbReference>
<dbReference type="AlphaFoldDB" id="A0A2P5E1X0"/>
<dbReference type="PANTHER" id="PTHR48258">
    <property type="entry name" value="DUF4218 DOMAIN-CONTAINING PROTEIN-RELATED"/>
    <property type="match status" value="1"/>
</dbReference>
<dbReference type="Proteomes" id="UP000237105">
    <property type="component" value="Unassembled WGS sequence"/>
</dbReference>
<evidence type="ECO:0000313" key="3">
    <source>
        <dbReference type="Proteomes" id="UP000237105"/>
    </source>
</evidence>
<evidence type="ECO:0000259" key="1">
    <source>
        <dbReference type="Pfam" id="PF13952"/>
    </source>
</evidence>